<dbReference type="STRING" id="406100.SAMN04488052_102181"/>
<feature type="region of interest" description="Disordered" evidence="1">
    <location>
        <begin position="103"/>
        <end position="137"/>
    </location>
</feature>
<feature type="compositionally biased region" description="Gly residues" evidence="1">
    <location>
        <begin position="112"/>
        <end position="137"/>
    </location>
</feature>
<feature type="region of interest" description="Disordered" evidence="1">
    <location>
        <begin position="32"/>
        <end position="56"/>
    </location>
</feature>
<sequence length="137" mass="14404">MSEADQMPDMSLDTSALVQEETFTDGRVGAIRRMTPVNTDGSRDESRPVTYSGQSQVMTQGGALPLSFDIEADSLEDAIAKFPDAANQALEDMIRRIEEMQREQATSIVTPGQGGGMGGGMGGGGSQGMPGGGIQFR</sequence>
<protein>
    <recommendedName>
        <fullName evidence="4">Cytoplasmic protein</fullName>
    </recommendedName>
</protein>
<reference evidence="2 3" key="1">
    <citation type="submission" date="2016-10" db="EMBL/GenBank/DDBJ databases">
        <authorList>
            <person name="de Groot N.N."/>
        </authorList>
    </citation>
    <scope>NUCLEOTIDE SEQUENCE [LARGE SCALE GENOMIC DNA]</scope>
    <source>
        <strain evidence="2 3">CGMCC 1.6291</strain>
    </source>
</reference>
<dbReference type="AlphaFoldDB" id="A0A1H8RRP4"/>
<evidence type="ECO:0008006" key="4">
    <source>
        <dbReference type="Google" id="ProtNLM"/>
    </source>
</evidence>
<proteinExistence type="predicted"/>
<dbReference type="EMBL" id="FOEG01000002">
    <property type="protein sequence ID" value="SEO68623.1"/>
    <property type="molecule type" value="Genomic_DNA"/>
</dbReference>
<evidence type="ECO:0000313" key="2">
    <source>
        <dbReference type="EMBL" id="SEO68623.1"/>
    </source>
</evidence>
<dbReference type="RefSeq" id="WP_091640717.1">
    <property type="nucleotide sequence ID" value="NZ_FOEG01000002.1"/>
</dbReference>
<evidence type="ECO:0000313" key="3">
    <source>
        <dbReference type="Proteomes" id="UP000199657"/>
    </source>
</evidence>
<name>A0A1H8RRP4_9GAMM</name>
<evidence type="ECO:0000256" key="1">
    <source>
        <dbReference type="SAM" id="MobiDB-lite"/>
    </source>
</evidence>
<dbReference type="Proteomes" id="UP000199657">
    <property type="component" value="Unassembled WGS sequence"/>
</dbReference>
<dbReference type="OrthoDB" id="9792397at2"/>
<keyword evidence="3" id="KW-1185">Reference proteome</keyword>
<organism evidence="2 3">
    <name type="scientific">Aquisalimonas asiatica</name>
    <dbReference type="NCBI Taxonomy" id="406100"/>
    <lineage>
        <taxon>Bacteria</taxon>
        <taxon>Pseudomonadati</taxon>
        <taxon>Pseudomonadota</taxon>
        <taxon>Gammaproteobacteria</taxon>
        <taxon>Chromatiales</taxon>
        <taxon>Ectothiorhodospiraceae</taxon>
        <taxon>Aquisalimonas</taxon>
    </lineage>
</organism>
<accession>A0A1H8RRP4</accession>
<gene>
    <name evidence="2" type="ORF">SAMN04488052_102181</name>
</gene>